<dbReference type="RefSeq" id="WP_397061492.1">
    <property type="nucleotide sequence ID" value="NZ_JBIRYL010000001.1"/>
</dbReference>
<dbReference type="EMBL" id="JBIRYL010000001">
    <property type="protein sequence ID" value="MFI2230157.1"/>
    <property type="molecule type" value="Genomic_DNA"/>
</dbReference>
<dbReference type="InterPro" id="IPR002347">
    <property type="entry name" value="SDR_fam"/>
</dbReference>
<keyword evidence="2" id="KW-1185">Reference proteome</keyword>
<accession>A0ABW7VU82</accession>
<organism evidence="1 2">
    <name type="scientific">Nocardia testacea</name>
    <dbReference type="NCBI Taxonomy" id="248551"/>
    <lineage>
        <taxon>Bacteria</taxon>
        <taxon>Bacillati</taxon>
        <taxon>Actinomycetota</taxon>
        <taxon>Actinomycetes</taxon>
        <taxon>Mycobacteriales</taxon>
        <taxon>Nocardiaceae</taxon>
        <taxon>Nocardia</taxon>
    </lineage>
</organism>
<proteinExistence type="predicted"/>
<protein>
    <submittedName>
        <fullName evidence="1">SDR family oxidoreductase</fullName>
    </submittedName>
</protein>
<dbReference type="InterPro" id="IPR036291">
    <property type="entry name" value="NAD(P)-bd_dom_sf"/>
</dbReference>
<sequence>MTDTETNGWLHETDDAARGIAAITALDRVGSGTDVADAVAFLASADGRWITGQTIEVNGGLYLGPRTQAW</sequence>
<gene>
    <name evidence="1" type="ORF">ACH49Z_09940</name>
</gene>
<evidence type="ECO:0000313" key="1">
    <source>
        <dbReference type="EMBL" id="MFI2230157.1"/>
    </source>
</evidence>
<comment type="caution">
    <text evidence="1">The sequence shown here is derived from an EMBL/GenBank/DDBJ whole genome shotgun (WGS) entry which is preliminary data.</text>
</comment>
<dbReference type="Gene3D" id="3.40.50.720">
    <property type="entry name" value="NAD(P)-binding Rossmann-like Domain"/>
    <property type="match status" value="1"/>
</dbReference>
<dbReference type="Proteomes" id="UP001611494">
    <property type="component" value="Unassembled WGS sequence"/>
</dbReference>
<evidence type="ECO:0000313" key="2">
    <source>
        <dbReference type="Proteomes" id="UP001611494"/>
    </source>
</evidence>
<dbReference type="Pfam" id="PF13561">
    <property type="entry name" value="adh_short_C2"/>
    <property type="match status" value="1"/>
</dbReference>
<reference evidence="1 2" key="1">
    <citation type="submission" date="2024-10" db="EMBL/GenBank/DDBJ databases">
        <title>The Natural Products Discovery Center: Release of the First 8490 Sequenced Strains for Exploring Actinobacteria Biosynthetic Diversity.</title>
        <authorList>
            <person name="Kalkreuter E."/>
            <person name="Kautsar S.A."/>
            <person name="Yang D."/>
            <person name="Bader C.D."/>
            <person name="Teijaro C.N."/>
            <person name="Fluegel L."/>
            <person name="Davis C.M."/>
            <person name="Simpson J.R."/>
            <person name="Lauterbach L."/>
            <person name="Steele A.D."/>
            <person name="Gui C."/>
            <person name="Meng S."/>
            <person name="Li G."/>
            <person name="Viehrig K."/>
            <person name="Ye F."/>
            <person name="Su P."/>
            <person name="Kiefer A.F."/>
            <person name="Nichols A."/>
            <person name="Cepeda A.J."/>
            <person name="Yan W."/>
            <person name="Fan B."/>
            <person name="Jiang Y."/>
            <person name="Adhikari A."/>
            <person name="Zheng C.-J."/>
            <person name="Schuster L."/>
            <person name="Cowan T.M."/>
            <person name="Smanski M.J."/>
            <person name="Chevrette M.G."/>
            <person name="De Carvalho L.P.S."/>
            <person name="Shen B."/>
        </authorList>
    </citation>
    <scope>NUCLEOTIDE SEQUENCE [LARGE SCALE GENOMIC DNA]</scope>
    <source>
        <strain evidence="1 2">NPDC019377</strain>
    </source>
</reference>
<name>A0ABW7VU82_9NOCA</name>
<dbReference type="SUPFAM" id="SSF51735">
    <property type="entry name" value="NAD(P)-binding Rossmann-fold domains"/>
    <property type="match status" value="1"/>
</dbReference>